<proteinExistence type="predicted"/>
<dbReference type="Proteomes" id="UP000016496">
    <property type="component" value="Unassembled WGS sequence"/>
</dbReference>
<reference evidence="1 2" key="1">
    <citation type="submission" date="2013-08" db="EMBL/GenBank/DDBJ databases">
        <authorList>
            <person name="Weinstock G."/>
            <person name="Sodergren E."/>
            <person name="Wylie T."/>
            <person name="Fulton L."/>
            <person name="Fulton R."/>
            <person name="Fronick C."/>
            <person name="O'Laughlin M."/>
            <person name="Godfrey J."/>
            <person name="Miner T."/>
            <person name="Herter B."/>
            <person name="Appelbaum E."/>
            <person name="Cordes M."/>
            <person name="Lek S."/>
            <person name="Wollam A."/>
            <person name="Pepin K.H."/>
            <person name="Palsikar V.B."/>
            <person name="Mitreva M."/>
            <person name="Wilson R.K."/>
        </authorList>
    </citation>
    <scope>NUCLEOTIDE SEQUENCE [LARGE SCALE GENOMIC DNA]</scope>
    <source>
        <strain evidence="1 2">F0041</strain>
    </source>
</reference>
<evidence type="ECO:0000313" key="1">
    <source>
        <dbReference type="EMBL" id="ERI85300.1"/>
    </source>
</evidence>
<name>U2CL90_9BACE</name>
<protein>
    <submittedName>
        <fullName evidence="1">Uncharacterized protein</fullName>
    </submittedName>
</protein>
<evidence type="ECO:0000313" key="2">
    <source>
        <dbReference type="Proteomes" id="UP000016496"/>
    </source>
</evidence>
<accession>U2CL90</accession>
<sequence>MLIFQISKNIAELFRDTLRLLLRNREMADAYREQAKGALSGVGEQHICFV</sequence>
<dbReference type="PATRIC" id="fig|1321819.3.peg.1716"/>
<comment type="caution">
    <text evidence="1">The sequence shown here is derived from an EMBL/GenBank/DDBJ whole genome shotgun (WGS) entry which is preliminary data.</text>
</comment>
<organism evidence="1 2">
    <name type="scientific">Bacteroides pyogenes F0041</name>
    <dbReference type="NCBI Taxonomy" id="1321819"/>
    <lineage>
        <taxon>Bacteria</taxon>
        <taxon>Pseudomonadati</taxon>
        <taxon>Bacteroidota</taxon>
        <taxon>Bacteroidia</taxon>
        <taxon>Bacteroidales</taxon>
        <taxon>Bacteroidaceae</taxon>
        <taxon>Bacteroides</taxon>
    </lineage>
</organism>
<dbReference type="HOGENOM" id="CLU_3114728_0_0_10"/>
<gene>
    <name evidence="1" type="ORF">HMPREF1981_01857</name>
</gene>
<dbReference type="AlphaFoldDB" id="U2CL90"/>
<dbReference type="EMBL" id="AWSV01000096">
    <property type="protein sequence ID" value="ERI85300.1"/>
    <property type="molecule type" value="Genomic_DNA"/>
</dbReference>